<evidence type="ECO:0000256" key="1">
    <source>
        <dbReference type="ARBA" id="ARBA00004442"/>
    </source>
</evidence>
<dbReference type="InterPro" id="IPR050330">
    <property type="entry name" value="Bact_OuterMem_StrucFunc"/>
</dbReference>
<evidence type="ECO:0000256" key="3">
    <source>
        <dbReference type="ARBA" id="ARBA00023237"/>
    </source>
</evidence>
<keyword evidence="7" id="KW-1185">Reference proteome</keyword>
<accession>A0ABW8YVW3</accession>
<dbReference type="SUPFAM" id="SSF49464">
    <property type="entry name" value="Carboxypeptidase regulatory domain-like"/>
    <property type="match status" value="1"/>
</dbReference>
<sequence length="271" mass="30187">YDIYVIDLAKGTAAEAKNVGLPVNSGKDDFAFSFNDTKEMGFFSSNRDGFDKLYSATPVCGVEAIVMVRDADTQEPIAVAKVSILDEKNNVIETRETTADGKVVYNVDCNRKYTIQVSAEGYENNSWPIQETKGGTVTVNADMKPIAPPVDPIVVSDIYFEFDKSNITKEAAFELDKIVGLMQKYPEMVIMVKAHTDNRGSDRYNMRLSNRRAKSTVQYIISKGISKERISGQGYGESEPLIDCKANCTEEEHAKNRRSEFVIVKKGEESK</sequence>
<dbReference type="CDD" id="cd07185">
    <property type="entry name" value="OmpA_C-like"/>
    <property type="match status" value="1"/>
</dbReference>
<dbReference type="InterPro" id="IPR008969">
    <property type="entry name" value="CarboxyPept-like_regulatory"/>
</dbReference>
<feature type="domain" description="OmpA-like" evidence="5">
    <location>
        <begin position="147"/>
        <end position="267"/>
    </location>
</feature>
<dbReference type="Gene3D" id="2.60.40.1120">
    <property type="entry name" value="Carboxypeptidase-like, regulatory domain"/>
    <property type="match status" value="1"/>
</dbReference>
<dbReference type="Gene3D" id="3.30.1330.60">
    <property type="entry name" value="OmpA-like domain"/>
    <property type="match status" value="1"/>
</dbReference>
<evidence type="ECO:0000313" key="6">
    <source>
        <dbReference type="EMBL" id="MFL9844077.1"/>
    </source>
</evidence>
<proteinExistence type="predicted"/>
<reference evidence="6 7" key="1">
    <citation type="submission" date="2024-06" db="EMBL/GenBank/DDBJ databases">
        <authorList>
            <person name="Kaempfer P."/>
            <person name="Viver T."/>
        </authorList>
    </citation>
    <scope>NUCLEOTIDE SEQUENCE [LARGE SCALE GENOMIC DNA]</scope>
    <source>
        <strain evidence="6 7">ST-119</strain>
    </source>
</reference>
<dbReference type="Pfam" id="PF00691">
    <property type="entry name" value="OmpA"/>
    <property type="match status" value="1"/>
</dbReference>
<dbReference type="EMBL" id="JBELPZ010000005">
    <property type="protein sequence ID" value="MFL9844077.1"/>
    <property type="molecule type" value="Genomic_DNA"/>
</dbReference>
<dbReference type="RefSeq" id="WP_408084331.1">
    <property type="nucleotide sequence ID" value="NZ_JBELPZ010000005.1"/>
</dbReference>
<dbReference type="InterPro" id="IPR006664">
    <property type="entry name" value="OMP_bac"/>
</dbReference>
<keyword evidence="2 4" id="KW-0472">Membrane</keyword>
<evidence type="ECO:0000256" key="4">
    <source>
        <dbReference type="PROSITE-ProRule" id="PRU00473"/>
    </source>
</evidence>
<dbReference type="PROSITE" id="PS51123">
    <property type="entry name" value="OMPA_2"/>
    <property type="match status" value="1"/>
</dbReference>
<evidence type="ECO:0000256" key="2">
    <source>
        <dbReference type="ARBA" id="ARBA00023136"/>
    </source>
</evidence>
<gene>
    <name evidence="6" type="ORF">ABS766_06565</name>
</gene>
<evidence type="ECO:0000259" key="5">
    <source>
        <dbReference type="PROSITE" id="PS51123"/>
    </source>
</evidence>
<comment type="caution">
    <text evidence="6">The sequence shown here is derived from an EMBL/GenBank/DDBJ whole genome shotgun (WGS) entry which is preliminary data.</text>
</comment>
<dbReference type="PANTHER" id="PTHR30329:SF21">
    <property type="entry name" value="LIPOPROTEIN YIAD-RELATED"/>
    <property type="match status" value="1"/>
</dbReference>
<dbReference type="Pfam" id="PF13620">
    <property type="entry name" value="CarboxypepD_reg"/>
    <property type="match status" value="1"/>
</dbReference>
<name>A0ABW8YVW3_9FLAO</name>
<organism evidence="6 7">
    <name type="scientific">Flavobacterium rhizosphaerae</name>
    <dbReference type="NCBI Taxonomy" id="3163298"/>
    <lineage>
        <taxon>Bacteria</taxon>
        <taxon>Pseudomonadati</taxon>
        <taxon>Bacteroidota</taxon>
        <taxon>Flavobacteriia</taxon>
        <taxon>Flavobacteriales</taxon>
        <taxon>Flavobacteriaceae</taxon>
        <taxon>Flavobacterium</taxon>
    </lineage>
</organism>
<dbReference type="InterPro" id="IPR036737">
    <property type="entry name" value="OmpA-like_sf"/>
</dbReference>
<dbReference type="PANTHER" id="PTHR30329">
    <property type="entry name" value="STATOR ELEMENT OF FLAGELLAR MOTOR COMPLEX"/>
    <property type="match status" value="1"/>
</dbReference>
<comment type="subcellular location">
    <subcellularLocation>
        <location evidence="1">Cell outer membrane</location>
    </subcellularLocation>
</comment>
<dbReference type="Proteomes" id="UP001629156">
    <property type="component" value="Unassembled WGS sequence"/>
</dbReference>
<keyword evidence="3" id="KW-0998">Cell outer membrane</keyword>
<dbReference type="SUPFAM" id="SSF103088">
    <property type="entry name" value="OmpA-like"/>
    <property type="match status" value="1"/>
</dbReference>
<feature type="non-terminal residue" evidence="6">
    <location>
        <position position="1"/>
    </location>
</feature>
<evidence type="ECO:0000313" key="7">
    <source>
        <dbReference type="Proteomes" id="UP001629156"/>
    </source>
</evidence>
<dbReference type="InterPro" id="IPR006665">
    <property type="entry name" value="OmpA-like"/>
</dbReference>
<protein>
    <submittedName>
        <fullName evidence="6">OmpA family protein</fullName>
    </submittedName>
</protein>
<dbReference type="PRINTS" id="PR01021">
    <property type="entry name" value="OMPADOMAIN"/>
</dbReference>